<dbReference type="InterPro" id="IPR029063">
    <property type="entry name" value="SAM-dependent_MTases_sf"/>
</dbReference>
<evidence type="ECO:0000256" key="2">
    <source>
        <dbReference type="SAM" id="MobiDB-lite"/>
    </source>
</evidence>
<evidence type="ECO:0000256" key="1">
    <source>
        <dbReference type="ARBA" id="ARBA00005369"/>
    </source>
</evidence>
<evidence type="ECO:0000313" key="3">
    <source>
        <dbReference type="EMBL" id="VVC98589.1"/>
    </source>
</evidence>
<organism evidence="3 4">
    <name type="scientific">Leptidea sinapis</name>
    <dbReference type="NCBI Taxonomy" id="189913"/>
    <lineage>
        <taxon>Eukaryota</taxon>
        <taxon>Metazoa</taxon>
        <taxon>Ecdysozoa</taxon>
        <taxon>Arthropoda</taxon>
        <taxon>Hexapoda</taxon>
        <taxon>Insecta</taxon>
        <taxon>Pterygota</taxon>
        <taxon>Neoptera</taxon>
        <taxon>Endopterygota</taxon>
        <taxon>Lepidoptera</taxon>
        <taxon>Glossata</taxon>
        <taxon>Ditrysia</taxon>
        <taxon>Papilionoidea</taxon>
        <taxon>Pieridae</taxon>
        <taxon>Dismorphiinae</taxon>
        <taxon>Leptidea</taxon>
    </lineage>
</organism>
<feature type="region of interest" description="Disordered" evidence="2">
    <location>
        <begin position="333"/>
        <end position="571"/>
    </location>
</feature>
<dbReference type="EMBL" id="FZQP02003667">
    <property type="protein sequence ID" value="VVC98589.1"/>
    <property type="molecule type" value="Genomic_DNA"/>
</dbReference>
<reference evidence="3 4" key="1">
    <citation type="submission" date="2017-07" db="EMBL/GenBank/DDBJ databases">
        <authorList>
            <person name="Talla V."/>
            <person name="Backstrom N."/>
        </authorList>
    </citation>
    <scope>NUCLEOTIDE SEQUENCE [LARGE SCALE GENOMIC DNA]</scope>
</reference>
<evidence type="ECO:0000313" key="4">
    <source>
        <dbReference type="Proteomes" id="UP000324832"/>
    </source>
</evidence>
<feature type="compositionally biased region" description="Acidic residues" evidence="2">
    <location>
        <begin position="448"/>
        <end position="464"/>
    </location>
</feature>
<feature type="compositionally biased region" description="Polar residues" evidence="2">
    <location>
        <begin position="413"/>
        <end position="426"/>
    </location>
</feature>
<feature type="compositionally biased region" description="Basic and acidic residues" evidence="2">
    <location>
        <begin position="427"/>
        <end position="447"/>
    </location>
</feature>
<feature type="compositionally biased region" description="Basic and acidic residues" evidence="2">
    <location>
        <begin position="465"/>
        <end position="476"/>
    </location>
</feature>
<dbReference type="Gene3D" id="3.40.50.150">
    <property type="entry name" value="Vaccinia Virus protein VP39"/>
    <property type="match status" value="1"/>
</dbReference>
<protein>
    <recommendedName>
        <fullName evidence="5">Protein-L-isoaspartate O-methyltransferase domain-containing protein 1</fullName>
    </recommendedName>
</protein>
<name>A0A5E4QMP1_9NEOP</name>
<dbReference type="Proteomes" id="UP000324832">
    <property type="component" value="Unassembled WGS sequence"/>
</dbReference>
<dbReference type="PANTHER" id="PTHR11579:SF9">
    <property type="entry name" value="PROTEIN-L-ISOASPARTATE O-METHYLTRANSFERASE"/>
    <property type="match status" value="1"/>
</dbReference>
<sequence>MGGAVSSGRDNNELVDNLVNGHYIRTRKVENVFRALDRADYMTPEARDQAYKDLAWRNGPLHLSSPCIYSEVMEGLELRTGLSFLNVGSGTGYLSTMAGLIIGSTGISHGVENNPAVVEYAVKKLCQFIEKCAALDDFDFCEPKFYCGNGLCLAPLQSGYDRVYCGAACPPDYENYFKNLIKVGGVLVFPLNDTLQQVKRVSEDKWVSRELLNVSFATLHVPHRDLPPDSVRLESLAPPRLQQLARSTVRTSMRAAVISRNPELREKPWRRPPRVSCPRRICIPIEPGNEFQNLDVLHDLANEDGANEMNALLSLVISMGHNRVAGALRFGRRRGRPVSDDDSGTSHHGDEAADESSVDSDTDRDADDDDLDTDTSTKKPQRHSDTEYEHLKSAFRAHDPDLGTKDDRETTRSVKVSTDTTASRSEVVQDEKPSTSKNSKTDIKHDSDGDDEADEDVDDSDDDGGDRILRPRRQAEYEIFIPNDRGEDCDVMQVENVSPTDERGGRGGSRAKRQKLDSGLGDPPPADTQSQSEDDEPPSETTEGRRRSSISTSRLFSHRQERQRALQAGVEDSRARRLRLCRLMRRATRELPLPPPLRNYVNLGRCYSF</sequence>
<dbReference type="GO" id="GO:0004719">
    <property type="term" value="F:protein-L-isoaspartate (D-aspartate) O-methyltransferase activity"/>
    <property type="evidence" value="ECO:0007669"/>
    <property type="project" value="InterPro"/>
</dbReference>
<dbReference type="InterPro" id="IPR000682">
    <property type="entry name" value="PCMT"/>
</dbReference>
<dbReference type="PANTHER" id="PTHR11579">
    <property type="entry name" value="PROTEIN-L-ISOASPARTATE O-METHYLTRANSFERASE"/>
    <property type="match status" value="1"/>
</dbReference>
<gene>
    <name evidence="3" type="ORF">LSINAPIS_LOCUS9639</name>
</gene>
<dbReference type="SUPFAM" id="SSF53335">
    <property type="entry name" value="S-adenosyl-L-methionine-dependent methyltransferases"/>
    <property type="match status" value="1"/>
</dbReference>
<dbReference type="AlphaFoldDB" id="A0A5E4QMP1"/>
<accession>A0A5E4QMP1</accession>
<feature type="compositionally biased region" description="Acidic residues" evidence="2">
    <location>
        <begin position="352"/>
        <end position="373"/>
    </location>
</feature>
<proteinExistence type="inferred from homology"/>
<comment type="similarity">
    <text evidence="1">Belongs to the methyltransferase superfamily. L-isoaspartyl/D-aspartyl protein methyltransferase family.</text>
</comment>
<feature type="compositionally biased region" description="Basic and acidic residues" evidence="2">
    <location>
        <begin position="382"/>
        <end position="412"/>
    </location>
</feature>
<dbReference type="Pfam" id="PF01135">
    <property type="entry name" value="PCMT"/>
    <property type="match status" value="1"/>
</dbReference>
<keyword evidence="4" id="KW-1185">Reference proteome</keyword>
<dbReference type="GO" id="GO:0005737">
    <property type="term" value="C:cytoplasm"/>
    <property type="evidence" value="ECO:0007669"/>
    <property type="project" value="TreeGrafter"/>
</dbReference>
<evidence type="ECO:0008006" key="5">
    <source>
        <dbReference type="Google" id="ProtNLM"/>
    </source>
</evidence>